<reference evidence="2 4" key="2">
    <citation type="submission" date="2018-12" db="EMBL/GenBank/DDBJ databases">
        <title>Legionella sp,whole genome shotgun sequence.</title>
        <authorList>
            <person name="Wu H."/>
        </authorList>
    </citation>
    <scope>NUCLEOTIDE SEQUENCE [LARGE SCALE GENOMIC DNA]</scope>
    <source>
        <strain evidence="2">Km489</strain>
        <strain evidence="4">km489</strain>
    </source>
</reference>
<dbReference type="Proteomes" id="UP000247152">
    <property type="component" value="Unassembled WGS sequence"/>
</dbReference>
<protein>
    <submittedName>
        <fullName evidence="1">Uncharacterized protein</fullName>
    </submittedName>
</protein>
<dbReference type="RefSeq" id="WP_110142832.1">
    <property type="nucleotide sequence ID" value="NZ_RZGW01000015.1"/>
</dbReference>
<gene>
    <name evidence="1" type="ORF">DGG96_11630</name>
    <name evidence="2" type="ORF">ELY20_12800</name>
</gene>
<evidence type="ECO:0000313" key="2">
    <source>
        <dbReference type="EMBL" id="RUR21371.1"/>
    </source>
</evidence>
<organism evidence="1 3">
    <name type="scientific">Legionella qingyii</name>
    <dbReference type="NCBI Taxonomy" id="2184757"/>
    <lineage>
        <taxon>Bacteria</taxon>
        <taxon>Pseudomonadati</taxon>
        <taxon>Pseudomonadota</taxon>
        <taxon>Gammaproteobacteria</taxon>
        <taxon>Legionellales</taxon>
        <taxon>Legionellaceae</taxon>
        <taxon>Legionella</taxon>
    </lineage>
</organism>
<evidence type="ECO:0000313" key="3">
    <source>
        <dbReference type="Proteomes" id="UP000247152"/>
    </source>
</evidence>
<reference evidence="1 3" key="1">
    <citation type="submission" date="2018-05" db="EMBL/GenBank/DDBJ databases">
        <title>Legionella qingyii sp.nov., whole genome shotgun sequence.</title>
        <authorList>
            <person name="Wu H."/>
            <person name="Zhu Q."/>
            <person name="Hu C."/>
        </authorList>
    </citation>
    <scope>NUCLEOTIDE SEQUENCE [LARGE SCALE GENOMIC DNA]</scope>
    <source>
        <strain evidence="1 3">HEB18</strain>
    </source>
</reference>
<dbReference type="AlphaFoldDB" id="A0A317U083"/>
<dbReference type="EMBL" id="RZGX01000017">
    <property type="protein sequence ID" value="RUR21371.1"/>
    <property type="molecule type" value="Genomic_DNA"/>
</dbReference>
<accession>A0A317U083</accession>
<proteinExistence type="predicted"/>
<evidence type="ECO:0000313" key="1">
    <source>
        <dbReference type="EMBL" id="PWY55424.1"/>
    </source>
</evidence>
<evidence type="ECO:0000313" key="4">
    <source>
        <dbReference type="Proteomes" id="UP000287374"/>
    </source>
</evidence>
<name>A0A317U083_9GAMM</name>
<dbReference type="EMBL" id="QHJG01000018">
    <property type="protein sequence ID" value="PWY55424.1"/>
    <property type="molecule type" value="Genomic_DNA"/>
</dbReference>
<comment type="caution">
    <text evidence="1">The sequence shown here is derived from an EMBL/GenBank/DDBJ whole genome shotgun (WGS) entry which is preliminary data.</text>
</comment>
<keyword evidence="4" id="KW-1185">Reference proteome</keyword>
<sequence>MVLKENINRLLSDLSKINQANQEKIFKDKRLSELCLSLKNCLERMNETGEDNLNHELLNSLEQNLIMLSVHWQNNYLKSTKLSPLFHSFISHSAKFLVLCNPNPSIEELVDQVSSNTISTEKKISTRQLINKSLLRDRDSEEQLILLRKLKFAQVFLGIPRGQLPYDLILSINESLSDRLKRTTEVKNFTQYIDLLNNSDCLYLTNPNLQSWYTKQMPDELKGKKIVPLGSTQDELTRLESANHVVYCLERITNCVALIVITDDLLFVSHVYSRDSCDGKTMNEFRSKIMEHLGNPENLQVCIVGYQIMFPNHFTLRADQKTLQINEFKSVDHRGDMDVYFDAENNQIVVNSKFDDKWHVYKGVFLTPEQMKLEQNVEQQDFRHQ</sequence>
<dbReference type="Proteomes" id="UP000287374">
    <property type="component" value="Unassembled WGS sequence"/>
</dbReference>